<reference evidence="1 2" key="1">
    <citation type="journal article" date="2011" name="PLoS Pathog.">
        <title>Dynamic evolution of pathogenicity revealed by sequencing and comparative genomics of 19 Pseudomonas syringae isolates.</title>
        <authorList>
            <person name="Baltrus D.A."/>
            <person name="Nishimura M.T."/>
            <person name="Romanchuk A."/>
            <person name="Chang J.H."/>
            <person name="Mukhtar M.S."/>
            <person name="Cherkis K."/>
            <person name="Roach J."/>
            <person name="Grant S.R."/>
            <person name="Jones C.D."/>
            <person name="Dangl J.L."/>
        </authorList>
    </citation>
    <scope>NUCLEOTIDE SEQUENCE [LARGE SCALE GENOMIC DNA]</scope>
    <source>
        <strain evidence="2">M301072PT</strain>
    </source>
</reference>
<organism evidence="1 2">
    <name type="scientific">Pseudomonas syringae pv. japonica str. M301072</name>
    <dbReference type="NCBI Taxonomy" id="629262"/>
    <lineage>
        <taxon>Bacteria</taxon>
        <taxon>Pseudomonadati</taxon>
        <taxon>Pseudomonadota</taxon>
        <taxon>Gammaproteobacteria</taxon>
        <taxon>Pseudomonadales</taxon>
        <taxon>Pseudomonadaceae</taxon>
        <taxon>Pseudomonas</taxon>
        <taxon>Pseudomonas syringae</taxon>
    </lineage>
</organism>
<gene>
    <name evidence="1" type="ORF">PSYJA_45311</name>
</gene>
<accession>F3G093</accession>
<sequence length="37" mass="4063">RKALPAPDQLALVSREYEAPQGATEQVIANIWQDLLG</sequence>
<protein>
    <submittedName>
        <fullName evidence="1">Peptide synthetase XpsB</fullName>
    </submittedName>
</protein>
<dbReference type="EMBL" id="AEAH01004170">
    <property type="protein sequence ID" value="EGH35885.1"/>
    <property type="molecule type" value="Genomic_DNA"/>
</dbReference>
<feature type="non-terminal residue" evidence="1">
    <location>
        <position position="37"/>
    </location>
</feature>
<dbReference type="AlphaFoldDB" id="F3G093"/>
<feature type="non-terminal residue" evidence="1">
    <location>
        <position position="1"/>
    </location>
</feature>
<comment type="caution">
    <text evidence="1">The sequence shown here is derived from an EMBL/GenBank/DDBJ whole genome shotgun (WGS) entry which is preliminary data.</text>
</comment>
<proteinExistence type="predicted"/>
<name>F3G093_PSESX</name>
<evidence type="ECO:0000313" key="2">
    <source>
        <dbReference type="Proteomes" id="UP000004471"/>
    </source>
</evidence>
<dbReference type="Proteomes" id="UP000004471">
    <property type="component" value="Unassembled WGS sequence"/>
</dbReference>
<evidence type="ECO:0000313" key="1">
    <source>
        <dbReference type="EMBL" id="EGH35885.1"/>
    </source>
</evidence>
<dbReference type="HOGENOM" id="CLU_191830_2_1_6"/>